<evidence type="ECO:0000256" key="4">
    <source>
        <dbReference type="SAM" id="MobiDB-lite"/>
    </source>
</evidence>
<dbReference type="OrthoDB" id="1938857at2"/>
<evidence type="ECO:0000256" key="2">
    <source>
        <dbReference type="ARBA" id="ARBA00023125"/>
    </source>
</evidence>
<dbReference type="InterPro" id="IPR010982">
    <property type="entry name" value="Lambda_DNA-bd_dom_sf"/>
</dbReference>
<keyword evidence="3" id="KW-0804">Transcription</keyword>
<evidence type="ECO:0000313" key="6">
    <source>
        <dbReference type="EMBL" id="AQS66177.1"/>
    </source>
</evidence>
<dbReference type="KEGG" id="spac:B1H29_03795"/>
<evidence type="ECO:0000256" key="3">
    <source>
        <dbReference type="ARBA" id="ARBA00023163"/>
    </source>
</evidence>
<dbReference type="Proteomes" id="UP000189443">
    <property type="component" value="Chromosome"/>
</dbReference>
<keyword evidence="1" id="KW-0805">Transcription regulation</keyword>
<keyword evidence="2" id="KW-0238">DNA-binding</keyword>
<evidence type="ECO:0000256" key="1">
    <source>
        <dbReference type="ARBA" id="ARBA00023015"/>
    </source>
</evidence>
<dbReference type="EMBL" id="CP019724">
    <property type="protein sequence ID" value="AQS66177.1"/>
    <property type="molecule type" value="Genomic_DNA"/>
</dbReference>
<dbReference type="PROSITE" id="PS50932">
    <property type="entry name" value="HTH_LACI_2"/>
    <property type="match status" value="1"/>
</dbReference>
<dbReference type="AlphaFoldDB" id="A0A1S6J343"/>
<feature type="region of interest" description="Disordered" evidence="4">
    <location>
        <begin position="330"/>
        <end position="352"/>
    </location>
</feature>
<dbReference type="PANTHER" id="PTHR30146:SF155">
    <property type="entry name" value="ALANINE RACEMASE"/>
    <property type="match status" value="1"/>
</dbReference>
<dbReference type="InterPro" id="IPR028082">
    <property type="entry name" value="Peripla_BP_I"/>
</dbReference>
<dbReference type="SUPFAM" id="SSF53822">
    <property type="entry name" value="Periplasmic binding protein-like I"/>
    <property type="match status" value="1"/>
</dbReference>
<dbReference type="GO" id="GO:0000976">
    <property type="term" value="F:transcription cis-regulatory region binding"/>
    <property type="evidence" value="ECO:0007669"/>
    <property type="project" value="TreeGrafter"/>
</dbReference>
<reference evidence="6 7" key="1">
    <citation type="submission" date="2017-02" db="EMBL/GenBank/DDBJ databases">
        <title>Streptomyces pactum ACT12 Genome sequencing and assembly.</title>
        <authorList>
            <person name="Xue Q."/>
            <person name="Yan X."/>
            <person name="Jia L."/>
            <person name="Yan H."/>
        </authorList>
    </citation>
    <scope>NUCLEOTIDE SEQUENCE [LARGE SCALE GENOMIC DNA]</scope>
    <source>
        <strain evidence="6 7">ACT12</strain>
    </source>
</reference>
<name>A0A1S6J343_9ACTN</name>
<proteinExistence type="predicted"/>
<dbReference type="CDD" id="cd06267">
    <property type="entry name" value="PBP1_LacI_sugar_binding-like"/>
    <property type="match status" value="1"/>
</dbReference>
<organism evidence="6 7">
    <name type="scientific">Streptomyces pactum</name>
    <dbReference type="NCBI Taxonomy" id="68249"/>
    <lineage>
        <taxon>Bacteria</taxon>
        <taxon>Bacillati</taxon>
        <taxon>Actinomycetota</taxon>
        <taxon>Actinomycetes</taxon>
        <taxon>Kitasatosporales</taxon>
        <taxon>Streptomycetaceae</taxon>
        <taxon>Streptomyces</taxon>
    </lineage>
</organism>
<sequence length="352" mass="37572">MNEGRARRPGRVTITDVAARAGVSRGAVSLAFNNRPGVSEATRERIMAAVAELGWVPNQAAIKLSGSATGAGDTVGLVIARPARQLGLEPFYMEFISGVESVLEEQGCSLLLHLVRDTDQEIAVHRQWWQSRRIAGSILVDIRQNDPRITELATVGLPAVAVGHPSLTGDFTSVWTDDEAAVHEAVRYLAALGHRRIARVGGHPTLGHTMIRTAALNAIVAELGLEPARSVTTDYSGEQGARATRSLLASRERPTAIVYDNDIMAVAGLSVAAEMGLSVPKDVSLIAWDDSQLCRLTHPNLSAMSHDVFGFGAEVTRRLFDVVHRRNPPSAPAATPVLLPRGSSAPPQDTTG</sequence>
<feature type="domain" description="HTH lacI-type" evidence="5">
    <location>
        <begin position="12"/>
        <end position="66"/>
    </location>
</feature>
<protein>
    <submittedName>
        <fullName evidence="6">LacI family transcriptional regulator</fullName>
    </submittedName>
</protein>
<dbReference type="SMART" id="SM00354">
    <property type="entry name" value="HTH_LACI"/>
    <property type="match status" value="1"/>
</dbReference>
<dbReference type="Gene3D" id="3.40.50.2300">
    <property type="match status" value="2"/>
</dbReference>
<dbReference type="InterPro" id="IPR046335">
    <property type="entry name" value="LacI/GalR-like_sensor"/>
</dbReference>
<evidence type="ECO:0000313" key="7">
    <source>
        <dbReference type="Proteomes" id="UP000189443"/>
    </source>
</evidence>
<dbReference type="GO" id="GO:0003700">
    <property type="term" value="F:DNA-binding transcription factor activity"/>
    <property type="evidence" value="ECO:0007669"/>
    <property type="project" value="TreeGrafter"/>
</dbReference>
<dbReference type="Gene3D" id="1.10.260.40">
    <property type="entry name" value="lambda repressor-like DNA-binding domains"/>
    <property type="match status" value="1"/>
</dbReference>
<dbReference type="Pfam" id="PF13377">
    <property type="entry name" value="Peripla_BP_3"/>
    <property type="match status" value="1"/>
</dbReference>
<dbReference type="PANTHER" id="PTHR30146">
    <property type="entry name" value="LACI-RELATED TRANSCRIPTIONAL REPRESSOR"/>
    <property type="match status" value="1"/>
</dbReference>
<dbReference type="Pfam" id="PF00356">
    <property type="entry name" value="LacI"/>
    <property type="match status" value="1"/>
</dbReference>
<accession>A0A1S6J343</accession>
<gene>
    <name evidence="6" type="ORF">B1H29_03795</name>
</gene>
<evidence type="ECO:0000259" key="5">
    <source>
        <dbReference type="PROSITE" id="PS50932"/>
    </source>
</evidence>
<dbReference type="CDD" id="cd01392">
    <property type="entry name" value="HTH_LacI"/>
    <property type="match status" value="1"/>
</dbReference>
<keyword evidence="7" id="KW-1185">Reference proteome</keyword>
<dbReference type="SUPFAM" id="SSF47413">
    <property type="entry name" value="lambda repressor-like DNA-binding domains"/>
    <property type="match status" value="1"/>
</dbReference>
<dbReference type="InterPro" id="IPR000843">
    <property type="entry name" value="HTH_LacI"/>
</dbReference>